<evidence type="ECO:0000313" key="3">
    <source>
        <dbReference type="Proteomes" id="UP001176941"/>
    </source>
</evidence>
<dbReference type="Proteomes" id="UP001176941">
    <property type="component" value="Chromosome 16"/>
</dbReference>
<gene>
    <name evidence="2" type="ORF">MRATA1EN1_LOCUS6518</name>
</gene>
<accession>A0ABN8Y8J6</accession>
<feature type="region of interest" description="Disordered" evidence="1">
    <location>
        <begin position="1"/>
        <end position="139"/>
    </location>
</feature>
<dbReference type="EMBL" id="OX459952">
    <property type="protein sequence ID" value="CAI9157556.1"/>
    <property type="molecule type" value="Genomic_DNA"/>
</dbReference>
<evidence type="ECO:0000313" key="2">
    <source>
        <dbReference type="EMBL" id="CAI9157556.1"/>
    </source>
</evidence>
<proteinExistence type="predicted"/>
<feature type="compositionally biased region" description="Low complexity" evidence="1">
    <location>
        <begin position="32"/>
        <end position="46"/>
    </location>
</feature>
<feature type="compositionally biased region" description="Basic and acidic residues" evidence="1">
    <location>
        <begin position="1"/>
        <end position="13"/>
    </location>
</feature>
<evidence type="ECO:0000256" key="1">
    <source>
        <dbReference type="SAM" id="MobiDB-lite"/>
    </source>
</evidence>
<feature type="compositionally biased region" description="Basic and acidic residues" evidence="1">
    <location>
        <begin position="53"/>
        <end position="69"/>
    </location>
</feature>
<name>A0ABN8Y8J6_RANTA</name>
<keyword evidence="3" id="KW-1185">Reference proteome</keyword>
<protein>
    <submittedName>
        <fullName evidence="2">Uncharacterized protein</fullName>
    </submittedName>
</protein>
<sequence>MWREGHTWEKEPPTHNQATKRALWRKAGTAAASPQRSPQSRNSRAAGGKGAVRAREPGETARGGQERAKGGPRRAAPRARGASPPQPPGGAAGAGRAGPLSVPSLRERKSGGPGRGPAELGCAGPALETGGGSRERLAD</sequence>
<reference evidence="2" key="1">
    <citation type="submission" date="2023-04" db="EMBL/GenBank/DDBJ databases">
        <authorList>
            <consortium name="ELIXIR-Norway"/>
        </authorList>
    </citation>
    <scope>NUCLEOTIDE SEQUENCE [LARGE SCALE GENOMIC DNA]</scope>
</reference>
<organism evidence="2 3">
    <name type="scientific">Rangifer tarandus platyrhynchus</name>
    <name type="common">Svalbard reindeer</name>
    <dbReference type="NCBI Taxonomy" id="3082113"/>
    <lineage>
        <taxon>Eukaryota</taxon>
        <taxon>Metazoa</taxon>
        <taxon>Chordata</taxon>
        <taxon>Craniata</taxon>
        <taxon>Vertebrata</taxon>
        <taxon>Euteleostomi</taxon>
        <taxon>Mammalia</taxon>
        <taxon>Eutheria</taxon>
        <taxon>Laurasiatheria</taxon>
        <taxon>Artiodactyla</taxon>
        <taxon>Ruminantia</taxon>
        <taxon>Pecora</taxon>
        <taxon>Cervidae</taxon>
        <taxon>Odocoileinae</taxon>
        <taxon>Rangifer</taxon>
    </lineage>
</organism>